<gene>
    <name evidence="2" type="ORF">AN964_11230</name>
</gene>
<dbReference type="RefSeq" id="WP_055739761.1">
    <property type="nucleotide sequence ID" value="NZ_JAAIWL010000001.1"/>
</dbReference>
<evidence type="ECO:0000313" key="2">
    <source>
        <dbReference type="EMBL" id="KQL54014.1"/>
    </source>
</evidence>
<dbReference type="Proteomes" id="UP000051888">
    <property type="component" value="Unassembled WGS sequence"/>
</dbReference>
<feature type="domain" description="FAS1-like dehydratase" evidence="1">
    <location>
        <begin position="7"/>
        <end position="134"/>
    </location>
</feature>
<organism evidence="2 3">
    <name type="scientific">Heyndrickxia shackletonii</name>
    <dbReference type="NCBI Taxonomy" id="157838"/>
    <lineage>
        <taxon>Bacteria</taxon>
        <taxon>Bacillati</taxon>
        <taxon>Bacillota</taxon>
        <taxon>Bacilli</taxon>
        <taxon>Bacillales</taxon>
        <taxon>Bacillaceae</taxon>
        <taxon>Heyndrickxia</taxon>
    </lineage>
</organism>
<dbReference type="InterPro" id="IPR039569">
    <property type="entry name" value="FAS1-like_DH_region"/>
</dbReference>
<dbReference type="OrthoDB" id="160199at2"/>
<accession>A0A0Q3TJ88</accession>
<dbReference type="InterPro" id="IPR016709">
    <property type="entry name" value="HadA-like"/>
</dbReference>
<protein>
    <recommendedName>
        <fullName evidence="1">FAS1-like dehydratase domain-containing protein</fullName>
    </recommendedName>
</protein>
<dbReference type="EMBL" id="LJJC01000004">
    <property type="protein sequence ID" value="KQL54014.1"/>
    <property type="molecule type" value="Genomic_DNA"/>
</dbReference>
<evidence type="ECO:0000313" key="3">
    <source>
        <dbReference type="Proteomes" id="UP000051888"/>
    </source>
</evidence>
<keyword evidence="3" id="KW-1185">Reference proteome</keyword>
<reference evidence="2 3" key="1">
    <citation type="submission" date="2015-09" db="EMBL/GenBank/DDBJ databases">
        <title>Genome sequencing project for genomic taxonomy and phylogenomics of Bacillus-like bacteria.</title>
        <authorList>
            <person name="Liu B."/>
            <person name="Wang J."/>
            <person name="Zhu Y."/>
            <person name="Liu G."/>
            <person name="Chen Q."/>
            <person name="Chen Z."/>
            <person name="Lan J."/>
            <person name="Che J."/>
            <person name="Ge C."/>
            <person name="Shi H."/>
            <person name="Pan Z."/>
            <person name="Liu X."/>
        </authorList>
    </citation>
    <scope>NUCLEOTIDE SEQUENCE [LARGE SCALE GENOMIC DNA]</scope>
    <source>
        <strain evidence="2 3">LMG 18435</strain>
    </source>
</reference>
<dbReference type="SUPFAM" id="SSF54637">
    <property type="entry name" value="Thioesterase/thiol ester dehydrase-isomerase"/>
    <property type="match status" value="1"/>
</dbReference>
<name>A0A0Q3TJ88_9BACI</name>
<dbReference type="Gene3D" id="3.10.129.10">
    <property type="entry name" value="Hotdog Thioesterase"/>
    <property type="match status" value="1"/>
</dbReference>
<dbReference type="STRING" id="157838.AN964_11230"/>
<comment type="caution">
    <text evidence="2">The sequence shown here is derived from an EMBL/GenBank/DDBJ whole genome shotgun (WGS) entry which is preliminary data.</text>
</comment>
<dbReference type="AlphaFoldDB" id="A0A0Q3TJ88"/>
<dbReference type="CDD" id="cd03441">
    <property type="entry name" value="R_hydratase_like"/>
    <property type="match status" value="1"/>
</dbReference>
<dbReference type="PATRIC" id="fig|157838.3.peg.2469"/>
<evidence type="ECO:0000259" key="1">
    <source>
        <dbReference type="Pfam" id="PF13452"/>
    </source>
</evidence>
<dbReference type="InterPro" id="IPR029069">
    <property type="entry name" value="HotDog_dom_sf"/>
</dbReference>
<dbReference type="PIRSF" id="PIRSF018072">
    <property type="entry name" value="UCP018072"/>
    <property type="match status" value="1"/>
</dbReference>
<dbReference type="Pfam" id="PF13452">
    <property type="entry name" value="FAS1_DH_region"/>
    <property type="match status" value="1"/>
</dbReference>
<proteinExistence type="predicted"/>
<sequence>MEKSNKTGKTFKVRSFTVERGKIKEFAMAIGDENPLYYDVGAAKEQGFRDIPIPPTFPTVIEMWSGLDFETLIRELELNPLKVLHGEQEYEYFDDICAGDEISCTAKVISHIEKRRMNFITIENQFSRDGKIVLIARSNIIERNE</sequence>